<dbReference type="Gene3D" id="3.40.50.150">
    <property type="entry name" value="Vaccinia Virus protein VP39"/>
    <property type="match status" value="1"/>
</dbReference>
<comment type="pathway">
    <text evidence="7">tRNA modification; N(7)-methylguanine-tRNA biosynthesis.</text>
</comment>
<dbReference type="GO" id="GO:0008176">
    <property type="term" value="F:tRNA (guanine(46)-N7)-methyltransferase activity"/>
    <property type="evidence" value="ECO:0007669"/>
    <property type="project" value="UniProtKB-EC"/>
</dbReference>
<dbReference type="InterPro" id="IPR029063">
    <property type="entry name" value="SAM-dependent_MTases_sf"/>
</dbReference>
<feature type="binding site" evidence="7">
    <location>
        <position position="69"/>
    </location>
    <ligand>
        <name>S-adenosyl-L-methionine</name>
        <dbReference type="ChEBI" id="CHEBI:59789"/>
    </ligand>
</feature>
<accession>A0ABW1IQ63</accession>
<dbReference type="RefSeq" id="WP_379894608.1">
    <property type="nucleotide sequence ID" value="NZ_CBCSCT010000046.1"/>
</dbReference>
<dbReference type="NCBIfam" id="TIGR00091">
    <property type="entry name" value="tRNA (guanosine(46)-N7)-methyltransferase TrmB"/>
    <property type="match status" value="1"/>
</dbReference>
<dbReference type="EC" id="2.1.1.33" evidence="7"/>
<gene>
    <name evidence="7 8" type="primary">trmB</name>
    <name evidence="8" type="ORF">ACFPXP_12675</name>
</gene>
<feature type="binding site" evidence="7">
    <location>
        <position position="161"/>
    </location>
    <ligand>
        <name>substrate</name>
    </ligand>
</feature>
<sequence length="243" mass="28427">MRLRKRRDTHQYLEQQKNSVILQAQQYKGTWHEYFGNDHPIHVELGMGKGNFISELSYRHPEINYVGIDMYDELIRKASEKAIETHQLQEDGHIPNLALTLANINRIEDIFAPNEIERIYLNFSDPWPKKRHAFRRLTHPGFLYKYADILNEQGIIQLRTDSVSLFEFSLNAFANLGLRMYDITLDLHGQGTPEDHVFTEYERKFVSQGVRIHQCKVAVGKQALEAHLKRLEEEDGLRPIPGF</sequence>
<keyword evidence="9" id="KW-1185">Reference proteome</keyword>
<evidence type="ECO:0000256" key="3">
    <source>
        <dbReference type="ARBA" id="ARBA00022603"/>
    </source>
</evidence>
<evidence type="ECO:0000256" key="2">
    <source>
        <dbReference type="ARBA" id="ARBA00003015"/>
    </source>
</evidence>
<evidence type="ECO:0000313" key="9">
    <source>
        <dbReference type="Proteomes" id="UP001596250"/>
    </source>
</evidence>
<keyword evidence="4 7" id="KW-0808">Transferase</keyword>
<evidence type="ECO:0000256" key="1">
    <source>
        <dbReference type="ARBA" id="ARBA00000142"/>
    </source>
</evidence>
<dbReference type="HAMAP" id="MF_01057">
    <property type="entry name" value="tRNA_methyltr_TrmB"/>
    <property type="match status" value="1"/>
</dbReference>
<dbReference type="SUPFAM" id="SSF53335">
    <property type="entry name" value="S-adenosyl-L-methionine-dependent methyltransferases"/>
    <property type="match status" value="1"/>
</dbReference>
<dbReference type="EMBL" id="JBHSQV010000157">
    <property type="protein sequence ID" value="MFC5987260.1"/>
    <property type="molecule type" value="Genomic_DNA"/>
</dbReference>
<reference evidence="9" key="1">
    <citation type="journal article" date="2019" name="Int. J. Syst. Evol. Microbiol.">
        <title>The Global Catalogue of Microorganisms (GCM) 10K type strain sequencing project: providing services to taxonomists for standard genome sequencing and annotation.</title>
        <authorList>
            <consortium name="The Broad Institute Genomics Platform"/>
            <consortium name="The Broad Institute Genome Sequencing Center for Infectious Disease"/>
            <person name="Wu L."/>
            <person name="Ma J."/>
        </authorList>
    </citation>
    <scope>NUCLEOTIDE SEQUENCE [LARGE SCALE GENOMIC DNA]</scope>
    <source>
        <strain evidence="9">CCM 8749</strain>
    </source>
</reference>
<evidence type="ECO:0000313" key="8">
    <source>
        <dbReference type="EMBL" id="MFC5987260.1"/>
    </source>
</evidence>
<comment type="function">
    <text evidence="2 7">Catalyzes the formation of N(7)-methylguanine at position 46 (m7G46) in tRNA.</text>
</comment>
<dbReference type="Proteomes" id="UP001596250">
    <property type="component" value="Unassembled WGS sequence"/>
</dbReference>
<evidence type="ECO:0000256" key="4">
    <source>
        <dbReference type="ARBA" id="ARBA00022679"/>
    </source>
</evidence>
<feature type="binding site" evidence="7">
    <location>
        <position position="125"/>
    </location>
    <ligand>
        <name>S-adenosyl-L-methionine</name>
        <dbReference type="ChEBI" id="CHEBI:59789"/>
    </ligand>
</feature>
<feature type="binding site" evidence="7">
    <location>
        <position position="44"/>
    </location>
    <ligand>
        <name>S-adenosyl-L-methionine</name>
        <dbReference type="ChEBI" id="CHEBI:59789"/>
    </ligand>
</feature>
<comment type="catalytic activity">
    <reaction evidence="1 7">
        <text>guanosine(46) in tRNA + S-adenosyl-L-methionine = N(7)-methylguanosine(46) in tRNA + S-adenosyl-L-homocysteine</text>
        <dbReference type="Rhea" id="RHEA:42708"/>
        <dbReference type="Rhea" id="RHEA-COMP:10188"/>
        <dbReference type="Rhea" id="RHEA-COMP:10189"/>
        <dbReference type="ChEBI" id="CHEBI:57856"/>
        <dbReference type="ChEBI" id="CHEBI:59789"/>
        <dbReference type="ChEBI" id="CHEBI:74269"/>
        <dbReference type="ChEBI" id="CHEBI:74480"/>
        <dbReference type="EC" id="2.1.1.33"/>
    </reaction>
</comment>
<name>A0ABW1IQ63_9BACL</name>
<dbReference type="InterPro" id="IPR055361">
    <property type="entry name" value="tRNA_methyltr_TrmB_bact"/>
</dbReference>
<evidence type="ECO:0000256" key="7">
    <source>
        <dbReference type="HAMAP-Rule" id="MF_01057"/>
    </source>
</evidence>
<feature type="binding site" evidence="7">
    <location>
        <begin position="199"/>
        <end position="202"/>
    </location>
    <ligand>
        <name>substrate</name>
    </ligand>
</feature>
<dbReference type="Pfam" id="PF02390">
    <property type="entry name" value="Methyltransf_4"/>
    <property type="match status" value="1"/>
</dbReference>
<feature type="binding site" evidence="7">
    <location>
        <position position="129"/>
    </location>
    <ligand>
        <name>substrate</name>
    </ligand>
</feature>
<keyword evidence="5 7" id="KW-0949">S-adenosyl-L-methionine</keyword>
<comment type="caution">
    <text evidence="8">The sequence shown here is derived from an EMBL/GenBank/DDBJ whole genome shotgun (WGS) entry which is preliminary data.</text>
</comment>
<proteinExistence type="inferred from homology"/>
<keyword evidence="6 7" id="KW-0819">tRNA processing</keyword>
<evidence type="ECO:0000256" key="6">
    <source>
        <dbReference type="ARBA" id="ARBA00022694"/>
    </source>
</evidence>
<protein>
    <recommendedName>
        <fullName evidence="7">tRNA (guanine-N(7)-)-methyltransferase</fullName>
        <ecNumber evidence="7">2.1.1.33</ecNumber>
    </recommendedName>
    <alternativeName>
        <fullName evidence="7">tRNA (guanine(46)-N(7))-methyltransferase</fullName>
    </alternativeName>
    <alternativeName>
        <fullName evidence="7">tRNA(m7G46)-methyltransferase</fullName>
    </alternativeName>
</protein>
<comment type="similarity">
    <text evidence="7">Belongs to the class I-like SAM-binding methyltransferase superfamily. TrmB family.</text>
</comment>
<dbReference type="NCBIfam" id="NF001080">
    <property type="entry name" value="PRK00121.2-2"/>
    <property type="match status" value="1"/>
</dbReference>
<keyword evidence="3 7" id="KW-0489">Methyltransferase</keyword>
<dbReference type="PANTHER" id="PTHR23417:SF14">
    <property type="entry name" value="PENTACOTRIPEPTIDE-REPEAT REGION OF PRORP DOMAIN-CONTAINING PROTEIN"/>
    <property type="match status" value="1"/>
</dbReference>
<dbReference type="InterPro" id="IPR003358">
    <property type="entry name" value="tRNA_(Gua-N-7)_MeTrfase_Trmb"/>
</dbReference>
<comment type="caution">
    <text evidence="7">Lacks conserved residue(s) required for the propagation of feature annotation.</text>
</comment>
<feature type="binding site" evidence="7">
    <location>
        <position position="103"/>
    </location>
    <ligand>
        <name>S-adenosyl-L-methionine</name>
        <dbReference type="ChEBI" id="CHEBI:59789"/>
    </ligand>
</feature>
<organism evidence="8 9">
    <name type="scientific">Marinicrinis lubricantis</name>
    <dbReference type="NCBI Taxonomy" id="2086470"/>
    <lineage>
        <taxon>Bacteria</taxon>
        <taxon>Bacillati</taxon>
        <taxon>Bacillota</taxon>
        <taxon>Bacilli</taxon>
        <taxon>Bacillales</taxon>
        <taxon>Paenibacillaceae</taxon>
    </lineage>
</organism>
<dbReference type="PANTHER" id="PTHR23417">
    <property type="entry name" value="3-DEOXY-D-MANNO-OCTULOSONIC-ACID TRANSFERASE/TRNA GUANINE-N 7 - -METHYLTRANSFERASE"/>
    <property type="match status" value="1"/>
</dbReference>
<evidence type="ECO:0000256" key="5">
    <source>
        <dbReference type="ARBA" id="ARBA00022691"/>
    </source>
</evidence>
<dbReference type="PROSITE" id="PS51625">
    <property type="entry name" value="SAM_MT_TRMB"/>
    <property type="match status" value="1"/>
</dbReference>